<dbReference type="InterPro" id="IPR012674">
    <property type="entry name" value="Calycin"/>
</dbReference>
<dbReference type="GO" id="GO:0043176">
    <property type="term" value="F:amine binding"/>
    <property type="evidence" value="ECO:0007669"/>
    <property type="project" value="InterPro"/>
</dbReference>
<protein>
    <submittedName>
        <fullName evidence="2">Putative salivary lipocalin</fullName>
    </submittedName>
</protein>
<dbReference type="Pfam" id="PF02098">
    <property type="entry name" value="His_binding"/>
    <property type="match status" value="1"/>
</dbReference>
<evidence type="ECO:0000256" key="1">
    <source>
        <dbReference type="SAM" id="SignalP"/>
    </source>
</evidence>
<proteinExistence type="evidence at transcript level"/>
<feature type="signal peptide" evidence="1">
    <location>
        <begin position="1"/>
        <end position="17"/>
    </location>
</feature>
<reference evidence="2" key="1">
    <citation type="submission" date="2012-12" db="EMBL/GenBank/DDBJ databases">
        <title>Identification and characterization of a phenylalanine ammonia-lyase gene family in Isatis indigotica Fort.</title>
        <authorList>
            <person name="Liu Q."/>
            <person name="Chen J."/>
            <person name="Zhou X."/>
            <person name="Di P."/>
            <person name="Xiao Y."/>
            <person name="Xuan H."/>
            <person name="Zhang L."/>
            <person name="Chen W."/>
        </authorList>
    </citation>
    <scope>NUCLEOTIDE SEQUENCE</scope>
    <source>
        <tissue evidence="2">Salivary gland</tissue>
    </source>
</reference>
<keyword evidence="1" id="KW-0732">Signal</keyword>
<accession>A0A0K8RI14</accession>
<dbReference type="Gene3D" id="2.40.128.20">
    <property type="match status" value="1"/>
</dbReference>
<dbReference type="GO" id="GO:0030682">
    <property type="term" value="P:symbiont-mediated perturbation of host defenses"/>
    <property type="evidence" value="ECO:0007669"/>
    <property type="project" value="InterPro"/>
</dbReference>
<name>A0A0K8RI14_IXORI</name>
<feature type="chain" id="PRO_5005517723" evidence="1">
    <location>
        <begin position="18"/>
        <end position="156"/>
    </location>
</feature>
<sequence length="156" mass="18303">MLLFLCVVAASLACSDAAKLSAEQRKDLQGKSFNNAWLLFTDNQTHYLLYRSVENDTGYGGFKQCANMSFKMCWDSSLKLWYNFYYRGIYTNDVYPTLHLWIQVNSSGEHRDLVKFTYPFQRNQVLLQLLFTDYETCFVLQQVDNEALQVWMIHST</sequence>
<dbReference type="AlphaFoldDB" id="A0A0K8RI14"/>
<dbReference type="InterPro" id="IPR002970">
    <property type="entry name" value="Tick_his-bd"/>
</dbReference>
<evidence type="ECO:0000313" key="2">
    <source>
        <dbReference type="EMBL" id="JAA70523.1"/>
    </source>
</evidence>
<dbReference type="EMBL" id="GADI01003285">
    <property type="protein sequence ID" value="JAA70523.1"/>
    <property type="molecule type" value="mRNA"/>
</dbReference>
<dbReference type="SUPFAM" id="SSF50814">
    <property type="entry name" value="Lipocalins"/>
    <property type="match status" value="1"/>
</dbReference>
<organism evidence="2">
    <name type="scientific">Ixodes ricinus</name>
    <name type="common">Common tick</name>
    <name type="synonym">Acarus ricinus</name>
    <dbReference type="NCBI Taxonomy" id="34613"/>
    <lineage>
        <taxon>Eukaryota</taxon>
        <taxon>Metazoa</taxon>
        <taxon>Ecdysozoa</taxon>
        <taxon>Arthropoda</taxon>
        <taxon>Chelicerata</taxon>
        <taxon>Arachnida</taxon>
        <taxon>Acari</taxon>
        <taxon>Parasitiformes</taxon>
        <taxon>Ixodida</taxon>
        <taxon>Ixodoidea</taxon>
        <taxon>Ixodidae</taxon>
        <taxon>Ixodinae</taxon>
        <taxon>Ixodes</taxon>
    </lineage>
</organism>